<comment type="subcellular location">
    <subcellularLocation>
        <location evidence="9">Cytoplasm</location>
    </subcellularLocation>
</comment>
<evidence type="ECO:0000256" key="8">
    <source>
        <dbReference type="ARBA" id="ARBA00056497"/>
    </source>
</evidence>
<feature type="binding site" evidence="9 12">
    <location>
        <position position="91"/>
    </location>
    <ligand>
        <name>Mg(2+)</name>
        <dbReference type="ChEBI" id="CHEBI:18420"/>
    </ligand>
</feature>
<evidence type="ECO:0000256" key="3">
    <source>
        <dbReference type="ARBA" id="ARBA00011424"/>
    </source>
</evidence>
<gene>
    <name evidence="9" type="primary">panB</name>
    <name evidence="13" type="ORF">ADH67_11945</name>
</gene>
<keyword evidence="14" id="KW-1185">Reference proteome</keyword>
<sequence length="271" mass="29125">MTDQKEPRKQVRLSTLKKMHENGEPIVMLTCYDASFAHLLDEAGVDMLLVGDSLGMTVQGNSTTIPVSVEDMEYHTRCVAKGNKTAFILTDLPFGSYQVNDEEGMANCIRLIKAGANMVKLEGGEEICPLVRRLTAAGVPVCGHIGFTPQSINTIGGFFVQGKSDSGKEKLKREALALQEAGAAMVLFEMVPADIAAEVTQLLHVPTIGIGAGSGTSGQVLVLQDILNIYAGRKPKFSKNFMEGADSIQGAVENYVKAVKSKDFPTQSHSF</sequence>
<evidence type="ECO:0000256" key="10">
    <source>
        <dbReference type="PIRSR" id="PIRSR000388-1"/>
    </source>
</evidence>
<name>A0A227KAZ0_9BURK</name>
<dbReference type="Pfam" id="PF02548">
    <property type="entry name" value="Pantoate_transf"/>
    <property type="match status" value="1"/>
</dbReference>
<feature type="binding site" evidence="9 12">
    <location>
        <position position="52"/>
    </location>
    <ligand>
        <name>Mg(2+)</name>
        <dbReference type="ChEBI" id="CHEBI:18420"/>
    </ligand>
</feature>
<feature type="binding site" evidence="9 11">
    <location>
        <position position="91"/>
    </location>
    <ligand>
        <name>3-methyl-2-oxobutanoate</name>
        <dbReference type="ChEBI" id="CHEBI:11851"/>
    </ligand>
</feature>
<evidence type="ECO:0000256" key="9">
    <source>
        <dbReference type="HAMAP-Rule" id="MF_00156"/>
    </source>
</evidence>
<dbReference type="NCBIfam" id="NF001452">
    <property type="entry name" value="PRK00311.1"/>
    <property type="match status" value="1"/>
</dbReference>
<dbReference type="HAMAP" id="MF_00156">
    <property type="entry name" value="PanB"/>
    <property type="match status" value="1"/>
</dbReference>
<feature type="binding site" evidence="9 12">
    <location>
        <position position="122"/>
    </location>
    <ligand>
        <name>Mg(2+)</name>
        <dbReference type="ChEBI" id="CHEBI:18420"/>
    </ligand>
</feature>
<comment type="cofactor">
    <cofactor evidence="9 12">
        <name>Mg(2+)</name>
        <dbReference type="ChEBI" id="CHEBI:18420"/>
    </cofactor>
    <text evidence="9 12">Binds 1 Mg(2+) ion per subunit.</text>
</comment>
<dbReference type="GO" id="GO:0015940">
    <property type="term" value="P:pantothenate biosynthetic process"/>
    <property type="evidence" value="ECO:0007669"/>
    <property type="project" value="UniProtKB-UniRule"/>
</dbReference>
<dbReference type="GO" id="GO:0005737">
    <property type="term" value="C:cytoplasm"/>
    <property type="evidence" value="ECO:0007669"/>
    <property type="project" value="UniProtKB-SubCell"/>
</dbReference>
<evidence type="ECO:0000256" key="4">
    <source>
        <dbReference type="ARBA" id="ARBA00022655"/>
    </source>
</evidence>
<keyword evidence="9" id="KW-0963">Cytoplasm</keyword>
<feature type="active site" description="Proton acceptor" evidence="9 10">
    <location>
        <position position="189"/>
    </location>
</feature>
<keyword evidence="6 9" id="KW-0479">Metal-binding</keyword>
<comment type="function">
    <text evidence="8 9">Catalyzes the reversible reaction in which hydroxymethyl group from 5,10-methylenetetrahydrofolate is transferred onto alpha-ketoisovalerate to form ketopantoate.</text>
</comment>
<evidence type="ECO:0000256" key="12">
    <source>
        <dbReference type="PIRSR" id="PIRSR000388-3"/>
    </source>
</evidence>
<dbReference type="InterPro" id="IPR003700">
    <property type="entry name" value="Pantoate_hydroxy_MeTrfase"/>
</dbReference>
<keyword evidence="13" id="KW-0489">Methyltransferase</keyword>
<comment type="subunit">
    <text evidence="3 9">Homodecamer; pentamer of dimers.</text>
</comment>
<evidence type="ECO:0000256" key="5">
    <source>
        <dbReference type="ARBA" id="ARBA00022679"/>
    </source>
</evidence>
<keyword evidence="4 9" id="KW-0566">Pantothenate biosynthesis</keyword>
<dbReference type="Gene3D" id="3.20.20.60">
    <property type="entry name" value="Phosphoenolpyruvate-binding domains"/>
    <property type="match status" value="1"/>
</dbReference>
<protein>
    <recommendedName>
        <fullName evidence="9">3-methyl-2-oxobutanoate hydroxymethyltransferase</fullName>
        <ecNumber evidence="9">2.1.2.11</ecNumber>
    </recommendedName>
    <alternativeName>
        <fullName evidence="9">Ketopantoate hydroxymethyltransferase</fullName>
        <shortName evidence="9">KPHMT</shortName>
    </alternativeName>
</protein>
<dbReference type="PANTHER" id="PTHR20881">
    <property type="entry name" value="3-METHYL-2-OXOBUTANOATE HYDROXYMETHYLTRANSFERASE"/>
    <property type="match status" value="1"/>
</dbReference>
<dbReference type="EC" id="2.1.2.11" evidence="9"/>
<comment type="pathway">
    <text evidence="1 9">Cofactor biosynthesis; (R)-pantothenate biosynthesis; (R)-pantoate from 3-methyl-2-oxobutanoate: step 1/2.</text>
</comment>
<evidence type="ECO:0000313" key="14">
    <source>
        <dbReference type="Proteomes" id="UP000214610"/>
    </source>
</evidence>
<accession>A0A227KAZ0</accession>
<dbReference type="EMBL" id="NHMP01000011">
    <property type="protein sequence ID" value="OXE44435.1"/>
    <property type="molecule type" value="Genomic_DNA"/>
</dbReference>
<organism evidence="13 14">
    <name type="scientific">Turicimonas muris</name>
    <dbReference type="NCBI Taxonomy" id="1796652"/>
    <lineage>
        <taxon>Bacteria</taxon>
        <taxon>Pseudomonadati</taxon>
        <taxon>Pseudomonadota</taxon>
        <taxon>Betaproteobacteria</taxon>
        <taxon>Burkholderiales</taxon>
        <taxon>Sutterellaceae</taxon>
        <taxon>Turicimonas</taxon>
    </lineage>
</organism>
<reference evidence="14" key="1">
    <citation type="submission" date="2017-05" db="EMBL/GenBank/DDBJ databases">
        <title>Improved OligoMM genomes.</title>
        <authorList>
            <person name="Garzetti D."/>
        </authorList>
    </citation>
    <scope>NUCLEOTIDE SEQUENCE [LARGE SCALE GENOMIC DNA]</scope>
    <source>
        <strain evidence="14">YL45</strain>
    </source>
</reference>
<dbReference type="GO" id="GO:0008168">
    <property type="term" value="F:methyltransferase activity"/>
    <property type="evidence" value="ECO:0007669"/>
    <property type="project" value="UniProtKB-KW"/>
</dbReference>
<dbReference type="Proteomes" id="UP000214610">
    <property type="component" value="Unassembled WGS sequence"/>
</dbReference>
<dbReference type="RefSeq" id="WP_066593679.1">
    <property type="nucleotide sequence ID" value="NZ_CAJTBZ010000043.1"/>
</dbReference>
<comment type="similarity">
    <text evidence="2 9">Belongs to the PanB family.</text>
</comment>
<dbReference type="PANTHER" id="PTHR20881:SF0">
    <property type="entry name" value="3-METHYL-2-OXOBUTANOATE HYDROXYMETHYLTRANSFERASE"/>
    <property type="match status" value="1"/>
</dbReference>
<comment type="caution">
    <text evidence="13">The sequence shown here is derived from an EMBL/GenBank/DDBJ whole genome shotgun (WGS) entry which is preliminary data.</text>
</comment>
<evidence type="ECO:0000256" key="2">
    <source>
        <dbReference type="ARBA" id="ARBA00008676"/>
    </source>
</evidence>
<dbReference type="GO" id="GO:0000287">
    <property type="term" value="F:magnesium ion binding"/>
    <property type="evidence" value="ECO:0007669"/>
    <property type="project" value="TreeGrafter"/>
</dbReference>
<keyword evidence="5 9" id="KW-0808">Transferase</keyword>
<evidence type="ECO:0000256" key="11">
    <source>
        <dbReference type="PIRSR" id="PIRSR000388-2"/>
    </source>
</evidence>
<dbReference type="CDD" id="cd06557">
    <property type="entry name" value="KPHMT-like"/>
    <property type="match status" value="1"/>
</dbReference>
<comment type="catalytic activity">
    <reaction evidence="9">
        <text>(6R)-5,10-methylene-5,6,7,8-tetrahydrofolate + 3-methyl-2-oxobutanoate + H2O = 2-dehydropantoate + (6S)-5,6,7,8-tetrahydrofolate</text>
        <dbReference type="Rhea" id="RHEA:11824"/>
        <dbReference type="ChEBI" id="CHEBI:11561"/>
        <dbReference type="ChEBI" id="CHEBI:11851"/>
        <dbReference type="ChEBI" id="CHEBI:15377"/>
        <dbReference type="ChEBI" id="CHEBI:15636"/>
        <dbReference type="ChEBI" id="CHEBI:57453"/>
        <dbReference type="EC" id="2.1.2.11"/>
    </reaction>
</comment>
<keyword evidence="7 9" id="KW-0460">Magnesium</keyword>
<evidence type="ECO:0000256" key="1">
    <source>
        <dbReference type="ARBA" id="ARBA00005033"/>
    </source>
</evidence>
<dbReference type="FunFam" id="3.20.20.60:FF:000003">
    <property type="entry name" value="3-methyl-2-oxobutanoate hydroxymethyltransferase"/>
    <property type="match status" value="1"/>
</dbReference>
<feature type="binding site" evidence="9 11">
    <location>
        <begin position="52"/>
        <end position="53"/>
    </location>
    <ligand>
        <name>3-methyl-2-oxobutanoate</name>
        <dbReference type="ChEBI" id="CHEBI:11851"/>
    </ligand>
</feature>
<dbReference type="AlphaFoldDB" id="A0A227KAZ0"/>
<evidence type="ECO:0000256" key="6">
    <source>
        <dbReference type="ARBA" id="ARBA00022723"/>
    </source>
</evidence>
<dbReference type="GeneID" id="78361834"/>
<proteinExistence type="inferred from homology"/>
<dbReference type="SUPFAM" id="SSF51621">
    <property type="entry name" value="Phosphoenolpyruvate/pyruvate domain"/>
    <property type="match status" value="1"/>
</dbReference>
<dbReference type="UniPathway" id="UPA00028">
    <property type="reaction ID" value="UER00003"/>
</dbReference>
<evidence type="ECO:0000313" key="13">
    <source>
        <dbReference type="EMBL" id="OXE44435.1"/>
    </source>
</evidence>
<dbReference type="GO" id="GO:0032259">
    <property type="term" value="P:methylation"/>
    <property type="evidence" value="ECO:0007669"/>
    <property type="project" value="UniProtKB-KW"/>
</dbReference>
<dbReference type="PIRSF" id="PIRSF000388">
    <property type="entry name" value="Pantoate_hydroxy_MeTrfase"/>
    <property type="match status" value="1"/>
</dbReference>
<feature type="binding site" evidence="9 11">
    <location>
        <position position="120"/>
    </location>
    <ligand>
        <name>3-methyl-2-oxobutanoate</name>
        <dbReference type="ChEBI" id="CHEBI:11851"/>
    </ligand>
</feature>
<dbReference type="GO" id="GO:0003864">
    <property type="term" value="F:3-methyl-2-oxobutanoate hydroxymethyltransferase activity"/>
    <property type="evidence" value="ECO:0007669"/>
    <property type="project" value="UniProtKB-UniRule"/>
</dbReference>
<evidence type="ECO:0000256" key="7">
    <source>
        <dbReference type="ARBA" id="ARBA00022842"/>
    </source>
</evidence>
<dbReference type="InterPro" id="IPR015813">
    <property type="entry name" value="Pyrv/PenolPyrv_kinase-like_dom"/>
</dbReference>
<dbReference type="InterPro" id="IPR040442">
    <property type="entry name" value="Pyrv_kinase-like_dom_sf"/>
</dbReference>
<dbReference type="NCBIfam" id="TIGR00222">
    <property type="entry name" value="panB"/>
    <property type="match status" value="1"/>
</dbReference>